<dbReference type="EMBL" id="LAYY01000020">
    <property type="protein sequence ID" value="KKK36903.1"/>
    <property type="molecule type" value="Genomic_DNA"/>
</dbReference>
<dbReference type="PATRIC" id="fig|1408103.3.peg.3744"/>
<dbReference type="Gene3D" id="2.60.120.580">
    <property type="entry name" value="Acetamidase/Formamidase-like domains"/>
    <property type="match status" value="2"/>
</dbReference>
<keyword evidence="2" id="KW-1185">Reference proteome</keyword>
<reference evidence="1 2" key="1">
    <citation type="submission" date="2015-04" db="EMBL/GenBank/DDBJ databases">
        <title>Taxonomic description and genome sequence of Bacillus campisalis sp. nov., a novel member of the genus Bacillus isolated from solar saltern.</title>
        <authorList>
            <person name="Mathan Kumar R."/>
            <person name="Kaur G."/>
            <person name="Kumar A."/>
            <person name="Singh N.K."/>
            <person name="Kaur N."/>
            <person name="Kumar N."/>
            <person name="Mayilraj S."/>
        </authorList>
    </citation>
    <scope>NUCLEOTIDE SEQUENCE [LARGE SCALE GENOMIC DNA]</scope>
    <source>
        <strain evidence="1 2">SA2-6</strain>
    </source>
</reference>
<evidence type="ECO:0000313" key="2">
    <source>
        <dbReference type="Proteomes" id="UP000034166"/>
    </source>
</evidence>
<gene>
    <name evidence="1" type="ORF">WQ57_16830</name>
</gene>
<accession>A0A0M2SRX5</accession>
<dbReference type="OrthoDB" id="9811740at2"/>
<sequence>MKYRTSPLSDIKNARFHTLRATPETVHWGYFDKKLNPALEVDSGDVVYVETVTHHAGDAPDLMMDDGIKEIYDSIPEENRKPGPHLMTGPIHVAGAEPGDILEVQILDLEPRLRYGANVGAAWGYLFEEFDENERVRIYEIDDANEWVTAKFSYHYPGKYEIPGGMVHPEDTERTEALPGIQIPARIHVGTIGVAPAEEGPIDTTPPDIHGGNIDNWQIAKGTTMYYPVQTEGSLLSLGDAHLAQGNSELTGTAVEASVNCLIRVTVRKDLSYRLPILETEEHWMIHAFHKDLEEAVRTGSLESISFLQEIGGLKKHDAYSFLSVGADFMITQVVNGNKGIHVKIPKNAFKSK</sequence>
<comment type="caution">
    <text evidence="1">The sequence shown here is derived from an EMBL/GenBank/DDBJ whole genome shotgun (WGS) entry which is preliminary data.</text>
</comment>
<dbReference type="Proteomes" id="UP000034166">
    <property type="component" value="Unassembled WGS sequence"/>
</dbReference>
<dbReference type="Gene3D" id="3.10.28.20">
    <property type="entry name" value="Acetamidase/Formamidase-like domains"/>
    <property type="match status" value="1"/>
</dbReference>
<dbReference type="RefSeq" id="WP_046524926.1">
    <property type="nucleotide sequence ID" value="NZ_LAYY01000020.1"/>
</dbReference>
<dbReference type="AlphaFoldDB" id="A0A0M2SRX5"/>
<protein>
    <submittedName>
        <fullName evidence="1">Formamidase</fullName>
    </submittedName>
</protein>
<dbReference type="PANTHER" id="PTHR31891">
    <property type="entry name" value="FORMAMIDASE C869.04-RELATED"/>
    <property type="match status" value="1"/>
</dbReference>
<name>A0A0M2SRX5_9BACI</name>
<proteinExistence type="predicted"/>
<organism evidence="1 2">
    <name type="scientific">Mesobacillus campisalis</name>
    <dbReference type="NCBI Taxonomy" id="1408103"/>
    <lineage>
        <taxon>Bacteria</taxon>
        <taxon>Bacillati</taxon>
        <taxon>Bacillota</taxon>
        <taxon>Bacilli</taxon>
        <taxon>Bacillales</taxon>
        <taxon>Bacillaceae</taxon>
        <taxon>Mesobacillus</taxon>
    </lineage>
</organism>
<dbReference type="Pfam" id="PF03069">
    <property type="entry name" value="FmdA_AmdA"/>
    <property type="match status" value="2"/>
</dbReference>
<dbReference type="InterPro" id="IPR004304">
    <property type="entry name" value="FmdA_AmdA"/>
</dbReference>
<dbReference type="PANTHER" id="PTHR31891:SF1">
    <property type="entry name" value="FORMAMIDASE C869.04-RELATED"/>
    <property type="match status" value="1"/>
</dbReference>
<evidence type="ECO:0000313" key="1">
    <source>
        <dbReference type="EMBL" id="KKK36903.1"/>
    </source>
</evidence>
<dbReference type="GO" id="GO:0016811">
    <property type="term" value="F:hydrolase activity, acting on carbon-nitrogen (but not peptide) bonds, in linear amides"/>
    <property type="evidence" value="ECO:0007669"/>
    <property type="project" value="InterPro"/>
</dbReference>
<dbReference type="SUPFAM" id="SSF141130">
    <property type="entry name" value="Acetamidase/Formamidase-like"/>
    <property type="match status" value="1"/>
</dbReference>